<evidence type="ECO:0000313" key="3">
    <source>
        <dbReference type="EMBL" id="KAK5940228.1"/>
    </source>
</evidence>
<dbReference type="Proteomes" id="UP001334248">
    <property type="component" value="Unassembled WGS sequence"/>
</dbReference>
<protein>
    <recommendedName>
        <fullName evidence="2">Apple domain-containing protein</fullName>
    </recommendedName>
</protein>
<dbReference type="GeneID" id="90001097"/>
<evidence type="ECO:0000256" key="1">
    <source>
        <dbReference type="SAM" id="MobiDB-lite"/>
    </source>
</evidence>
<gene>
    <name evidence="3" type="ORF">PMZ80_007648</name>
</gene>
<organism evidence="3 4">
    <name type="scientific">Knufia obscura</name>
    <dbReference type="NCBI Taxonomy" id="1635080"/>
    <lineage>
        <taxon>Eukaryota</taxon>
        <taxon>Fungi</taxon>
        <taxon>Dikarya</taxon>
        <taxon>Ascomycota</taxon>
        <taxon>Pezizomycotina</taxon>
        <taxon>Eurotiomycetes</taxon>
        <taxon>Chaetothyriomycetidae</taxon>
        <taxon>Chaetothyriales</taxon>
        <taxon>Trichomeriaceae</taxon>
        <taxon>Knufia</taxon>
    </lineage>
</organism>
<accession>A0ABR0RHX2</accession>
<evidence type="ECO:0000259" key="2">
    <source>
        <dbReference type="Pfam" id="PF14295"/>
    </source>
</evidence>
<sequence length="157" mass="16217">MATSTTWSKPATTTKVETTTTSKVEITTTTTTATTEAPKPTATCPATAGTPFPASGSCECSYAINCGVKATPGKGAKFWERKSGELVDSLDACIAICDENSSCTAVLYVDEPTAGPNDYKHCWQTSGLPQPDGTGYAKISYKGACSGSCSAGYNTPQ</sequence>
<dbReference type="InterPro" id="IPR003609">
    <property type="entry name" value="Pan_app"/>
</dbReference>
<reference evidence="3 4" key="1">
    <citation type="journal article" date="2023" name="Res Sq">
        <title>Genomic and morphological characterization of Knufia obscura isolated from the Mars 2020 spacecraft assembly facility.</title>
        <authorList>
            <person name="Chander A.M."/>
            <person name="Teixeira M.M."/>
            <person name="Singh N.K."/>
            <person name="Williams M.P."/>
            <person name="Parker C.W."/>
            <person name="Leo P."/>
            <person name="Stajich J.E."/>
            <person name="Torok T."/>
            <person name="Tighe S."/>
            <person name="Mason C.E."/>
            <person name="Venkateswaran K."/>
        </authorList>
    </citation>
    <scope>NUCLEOTIDE SEQUENCE [LARGE SCALE GENOMIC DNA]</scope>
    <source>
        <strain evidence="3 4">CCFEE 5817</strain>
    </source>
</reference>
<dbReference type="EMBL" id="JAVHJV010000009">
    <property type="protein sequence ID" value="KAK5940228.1"/>
    <property type="molecule type" value="Genomic_DNA"/>
</dbReference>
<evidence type="ECO:0000313" key="4">
    <source>
        <dbReference type="Proteomes" id="UP001334248"/>
    </source>
</evidence>
<comment type="caution">
    <text evidence="3">The sequence shown here is derived from an EMBL/GenBank/DDBJ whole genome shotgun (WGS) entry which is preliminary data.</text>
</comment>
<dbReference type="RefSeq" id="XP_064728318.1">
    <property type="nucleotide sequence ID" value="XM_064876054.1"/>
</dbReference>
<keyword evidence="4" id="KW-1185">Reference proteome</keyword>
<name>A0ABR0RHX2_9EURO</name>
<feature type="domain" description="Apple" evidence="2">
    <location>
        <begin position="86"/>
        <end position="123"/>
    </location>
</feature>
<dbReference type="Pfam" id="PF14295">
    <property type="entry name" value="PAN_4"/>
    <property type="match status" value="1"/>
</dbReference>
<feature type="region of interest" description="Disordered" evidence="1">
    <location>
        <begin position="1"/>
        <end position="43"/>
    </location>
</feature>
<proteinExistence type="predicted"/>